<accession>A0A6A6RSE8</accession>
<keyword evidence="6 10" id="KW-0732">Signal</keyword>
<feature type="signal peptide" evidence="10">
    <location>
        <begin position="1"/>
        <end position="18"/>
    </location>
</feature>
<dbReference type="InterPro" id="IPR011050">
    <property type="entry name" value="Pectin_lyase_fold/virulence"/>
</dbReference>
<dbReference type="GO" id="GO:0005576">
    <property type="term" value="C:extracellular region"/>
    <property type="evidence" value="ECO:0007669"/>
    <property type="project" value="UniProtKB-SubCell"/>
</dbReference>
<dbReference type="GO" id="GO:0045490">
    <property type="term" value="P:pectin catabolic process"/>
    <property type="evidence" value="ECO:0007669"/>
    <property type="project" value="TreeGrafter"/>
</dbReference>
<evidence type="ECO:0000256" key="8">
    <source>
        <dbReference type="ARBA" id="ARBA00023239"/>
    </source>
</evidence>
<dbReference type="EMBL" id="MU006791">
    <property type="protein sequence ID" value="KAF2638127.1"/>
    <property type="molecule type" value="Genomic_DNA"/>
</dbReference>
<dbReference type="EC" id="4.2.2.2" evidence="10"/>
<keyword evidence="5 10" id="KW-0964">Secreted</keyword>
<evidence type="ECO:0000256" key="2">
    <source>
        <dbReference type="ARBA" id="ARBA00001913"/>
    </source>
</evidence>
<evidence type="ECO:0000256" key="3">
    <source>
        <dbReference type="ARBA" id="ARBA00004613"/>
    </source>
</evidence>
<dbReference type="OrthoDB" id="441042at2759"/>
<name>A0A6A6RSE8_9PLEO</name>
<evidence type="ECO:0000256" key="6">
    <source>
        <dbReference type="ARBA" id="ARBA00022729"/>
    </source>
</evidence>
<dbReference type="Gene3D" id="2.160.20.10">
    <property type="entry name" value="Single-stranded right-handed beta-helix, Pectin lyase-like"/>
    <property type="match status" value="1"/>
</dbReference>
<protein>
    <recommendedName>
        <fullName evidence="10">Pectate lyase</fullName>
        <ecNumber evidence="10">4.2.2.2</ecNumber>
    </recommendedName>
</protein>
<dbReference type="InterPro" id="IPR004898">
    <property type="entry name" value="Pectate_lyase_PlyH/PlyE-like"/>
</dbReference>
<comment type="similarity">
    <text evidence="4 10">Belongs to the polysaccharide lyase 3 family.</text>
</comment>
<feature type="chain" id="PRO_5025715924" description="Pectate lyase" evidence="10">
    <location>
        <begin position="19"/>
        <end position="256"/>
    </location>
</feature>
<evidence type="ECO:0000256" key="10">
    <source>
        <dbReference type="RuleBase" id="RU367009"/>
    </source>
</evidence>
<keyword evidence="8 10" id="KW-0456">Lyase</keyword>
<comment type="catalytic activity">
    <reaction evidence="1 10">
        <text>Eliminative cleavage of (1-&gt;4)-alpha-D-galacturonan to give oligosaccharides with 4-deoxy-alpha-D-galact-4-enuronosyl groups at their non-reducing ends.</text>
        <dbReference type="EC" id="4.2.2.2"/>
    </reaction>
</comment>
<proteinExistence type="inferred from homology"/>
<evidence type="ECO:0000256" key="4">
    <source>
        <dbReference type="ARBA" id="ARBA00006463"/>
    </source>
</evidence>
<evidence type="ECO:0000256" key="9">
    <source>
        <dbReference type="ARBA" id="ARBA00025679"/>
    </source>
</evidence>
<keyword evidence="12" id="KW-1185">Reference proteome</keyword>
<sequence>MKASIAASVLAFAASVAGTPTSKNPDSFHAIAKRADFPIPASKGTVTYKAVKEISGTFDGGLKTYGRGVSCTGQDEGGDDDAVFLLADGATLKNAIIGKDQIEGVHCAGSCTIENVWWSAVCEDALSLKGDGNAQITGGGATGAEDKVIQHNGKGTVTIDGFTVTDFGKLYRSCGNCKNSVERHVVIKNVKASSGKLLAGINSNFGDSATISGTCATSVKQVCTEFKGTTPGNEPSTIGSGPSDACKYTASEIKTC</sequence>
<comment type="cofactor">
    <cofactor evidence="2 10">
        <name>Ca(2+)</name>
        <dbReference type="ChEBI" id="CHEBI:29108"/>
    </cofactor>
</comment>
<dbReference type="Proteomes" id="UP000799753">
    <property type="component" value="Unassembled WGS sequence"/>
</dbReference>
<dbReference type="PANTHER" id="PTHR33407:SF9">
    <property type="entry name" value="PECTATE LYASE F-RELATED"/>
    <property type="match status" value="1"/>
</dbReference>
<evidence type="ECO:0000256" key="1">
    <source>
        <dbReference type="ARBA" id="ARBA00000695"/>
    </source>
</evidence>
<dbReference type="Pfam" id="PF03211">
    <property type="entry name" value="Pectate_lyase"/>
    <property type="match status" value="1"/>
</dbReference>
<evidence type="ECO:0000256" key="7">
    <source>
        <dbReference type="ARBA" id="ARBA00022837"/>
    </source>
</evidence>
<comment type="function">
    <text evidence="9 10">Pectinolytic enzyme consist of four classes of enzymes: pectin lyase, polygalacturonase, pectin methylesterase and rhamnogalacturonase. Among pectinolytic enzymes, pectin lyase is the most important in depolymerization of pectin, since it cleaves internal glycosidic bonds of highly methylated pectins. Favors pectate, the anion, over pectin, the methyl ester.</text>
</comment>
<keyword evidence="7 10" id="KW-0106">Calcium</keyword>
<dbReference type="PANTHER" id="PTHR33407">
    <property type="entry name" value="PECTATE LYASE F-RELATED"/>
    <property type="match status" value="1"/>
</dbReference>
<reference evidence="11" key="1">
    <citation type="journal article" date="2020" name="Stud. Mycol.">
        <title>101 Dothideomycetes genomes: a test case for predicting lifestyles and emergence of pathogens.</title>
        <authorList>
            <person name="Haridas S."/>
            <person name="Albert R."/>
            <person name="Binder M."/>
            <person name="Bloem J."/>
            <person name="Labutti K."/>
            <person name="Salamov A."/>
            <person name="Andreopoulos B."/>
            <person name="Baker S."/>
            <person name="Barry K."/>
            <person name="Bills G."/>
            <person name="Bluhm B."/>
            <person name="Cannon C."/>
            <person name="Castanera R."/>
            <person name="Culley D."/>
            <person name="Daum C."/>
            <person name="Ezra D."/>
            <person name="Gonzalez J."/>
            <person name="Henrissat B."/>
            <person name="Kuo A."/>
            <person name="Liang C."/>
            <person name="Lipzen A."/>
            <person name="Lutzoni F."/>
            <person name="Magnuson J."/>
            <person name="Mondo S."/>
            <person name="Nolan M."/>
            <person name="Ohm R."/>
            <person name="Pangilinan J."/>
            <person name="Park H.-J."/>
            <person name="Ramirez L."/>
            <person name="Alfaro M."/>
            <person name="Sun H."/>
            <person name="Tritt A."/>
            <person name="Yoshinaga Y."/>
            <person name="Zwiers L.-H."/>
            <person name="Turgeon B."/>
            <person name="Goodwin S."/>
            <person name="Spatafora J."/>
            <person name="Crous P."/>
            <person name="Grigoriev I."/>
        </authorList>
    </citation>
    <scope>NUCLEOTIDE SEQUENCE</scope>
    <source>
        <strain evidence="11">CBS 473.64</strain>
    </source>
</reference>
<dbReference type="InterPro" id="IPR012334">
    <property type="entry name" value="Pectin_lyas_fold"/>
</dbReference>
<evidence type="ECO:0000256" key="5">
    <source>
        <dbReference type="ARBA" id="ARBA00022525"/>
    </source>
</evidence>
<dbReference type="AlphaFoldDB" id="A0A6A6RSE8"/>
<evidence type="ECO:0000313" key="12">
    <source>
        <dbReference type="Proteomes" id="UP000799753"/>
    </source>
</evidence>
<dbReference type="SUPFAM" id="SSF51126">
    <property type="entry name" value="Pectin lyase-like"/>
    <property type="match status" value="1"/>
</dbReference>
<gene>
    <name evidence="11" type="ORF">P280DRAFT_432355</name>
</gene>
<organism evidence="11 12">
    <name type="scientific">Massarina eburnea CBS 473.64</name>
    <dbReference type="NCBI Taxonomy" id="1395130"/>
    <lineage>
        <taxon>Eukaryota</taxon>
        <taxon>Fungi</taxon>
        <taxon>Dikarya</taxon>
        <taxon>Ascomycota</taxon>
        <taxon>Pezizomycotina</taxon>
        <taxon>Dothideomycetes</taxon>
        <taxon>Pleosporomycetidae</taxon>
        <taxon>Pleosporales</taxon>
        <taxon>Massarineae</taxon>
        <taxon>Massarinaceae</taxon>
        <taxon>Massarina</taxon>
    </lineage>
</organism>
<comment type="subcellular location">
    <subcellularLocation>
        <location evidence="3 10">Secreted</location>
    </subcellularLocation>
</comment>
<dbReference type="GO" id="GO:0030570">
    <property type="term" value="F:pectate lyase activity"/>
    <property type="evidence" value="ECO:0007669"/>
    <property type="project" value="UniProtKB-UniRule"/>
</dbReference>
<evidence type="ECO:0000313" key="11">
    <source>
        <dbReference type="EMBL" id="KAF2638127.1"/>
    </source>
</evidence>